<evidence type="ECO:0000256" key="2">
    <source>
        <dbReference type="PROSITE-ProRule" id="PRU00104"/>
    </source>
</evidence>
<accession>A0A814L288</accession>
<dbReference type="PROSITE" id="PS50237">
    <property type="entry name" value="HECT"/>
    <property type="match status" value="1"/>
</dbReference>
<reference evidence="4" key="1">
    <citation type="submission" date="2021-02" db="EMBL/GenBank/DDBJ databases">
        <authorList>
            <person name="Nowell W R."/>
        </authorList>
    </citation>
    <scope>NUCLEOTIDE SEQUENCE</scope>
</reference>
<dbReference type="InterPro" id="IPR035983">
    <property type="entry name" value="Hect_E3_ubiquitin_ligase"/>
</dbReference>
<feature type="non-terminal residue" evidence="4">
    <location>
        <position position="1"/>
    </location>
</feature>
<proteinExistence type="predicted"/>
<name>A0A814L288_ADIRI</name>
<dbReference type="InterPro" id="IPR000569">
    <property type="entry name" value="HECT_dom"/>
</dbReference>
<dbReference type="GO" id="GO:0004842">
    <property type="term" value="F:ubiquitin-protein transferase activity"/>
    <property type="evidence" value="ECO:0007669"/>
    <property type="project" value="InterPro"/>
</dbReference>
<dbReference type="Pfam" id="PF00632">
    <property type="entry name" value="HECT"/>
    <property type="match status" value="1"/>
</dbReference>
<evidence type="ECO:0000313" key="5">
    <source>
        <dbReference type="EMBL" id="CAF1060159.1"/>
    </source>
</evidence>
<evidence type="ECO:0000313" key="6">
    <source>
        <dbReference type="Proteomes" id="UP000663828"/>
    </source>
</evidence>
<keyword evidence="1 2" id="KW-0833">Ubl conjugation pathway</keyword>
<evidence type="ECO:0000256" key="1">
    <source>
        <dbReference type="ARBA" id="ARBA00022786"/>
    </source>
</evidence>
<evidence type="ECO:0000313" key="4">
    <source>
        <dbReference type="EMBL" id="CAF1059190.1"/>
    </source>
</evidence>
<dbReference type="Gene3D" id="3.30.2410.10">
    <property type="entry name" value="Hect, E3 ligase catalytic domain"/>
    <property type="match status" value="1"/>
</dbReference>
<dbReference type="EMBL" id="CAJNOR010001026">
    <property type="protein sequence ID" value="CAF1059190.1"/>
    <property type="molecule type" value="Genomic_DNA"/>
</dbReference>
<dbReference type="Proteomes" id="UP000663828">
    <property type="component" value="Unassembled WGS sequence"/>
</dbReference>
<dbReference type="EMBL" id="CAJNOR010001030">
    <property type="protein sequence ID" value="CAF1060159.1"/>
    <property type="molecule type" value="Genomic_DNA"/>
</dbReference>
<comment type="caution">
    <text evidence="2">Lacks conserved residue(s) required for the propagation of feature annotation.</text>
</comment>
<comment type="caution">
    <text evidence="4">The sequence shown here is derived from an EMBL/GenBank/DDBJ whole genome shotgun (WGS) entry which is preliminary data.</text>
</comment>
<feature type="domain" description="HECT" evidence="3">
    <location>
        <begin position="1"/>
        <end position="26"/>
    </location>
</feature>
<gene>
    <name evidence="4" type="ORF">XAT740_LOCUS16190</name>
    <name evidence="5" type="ORF">XAT740_LOCUS16240</name>
</gene>
<dbReference type="SUPFAM" id="SSF56204">
    <property type="entry name" value="Hect, E3 ligase catalytic domain"/>
    <property type="match status" value="1"/>
</dbReference>
<sequence>PPYPTREILKEKLLLAIENCEGFGIE</sequence>
<keyword evidence="6" id="KW-1185">Reference proteome</keyword>
<organism evidence="4 6">
    <name type="scientific">Adineta ricciae</name>
    <name type="common">Rotifer</name>
    <dbReference type="NCBI Taxonomy" id="249248"/>
    <lineage>
        <taxon>Eukaryota</taxon>
        <taxon>Metazoa</taxon>
        <taxon>Spiralia</taxon>
        <taxon>Gnathifera</taxon>
        <taxon>Rotifera</taxon>
        <taxon>Eurotatoria</taxon>
        <taxon>Bdelloidea</taxon>
        <taxon>Adinetida</taxon>
        <taxon>Adinetidae</taxon>
        <taxon>Adineta</taxon>
    </lineage>
</organism>
<evidence type="ECO:0000259" key="3">
    <source>
        <dbReference type="PROSITE" id="PS50237"/>
    </source>
</evidence>
<protein>
    <recommendedName>
        <fullName evidence="3">HECT domain-containing protein</fullName>
    </recommendedName>
</protein>
<dbReference type="AlphaFoldDB" id="A0A814L288"/>